<evidence type="ECO:0000256" key="1">
    <source>
        <dbReference type="SAM" id="MobiDB-lite"/>
    </source>
</evidence>
<dbReference type="AlphaFoldDB" id="A0AA88LWA3"/>
<evidence type="ECO:0000313" key="3">
    <source>
        <dbReference type="Proteomes" id="UP001187315"/>
    </source>
</evidence>
<dbReference type="Proteomes" id="UP001187315">
    <property type="component" value="Unassembled WGS sequence"/>
</dbReference>
<feature type="compositionally biased region" description="Polar residues" evidence="1">
    <location>
        <begin position="26"/>
        <end position="35"/>
    </location>
</feature>
<name>A0AA88LWA3_TACVA</name>
<gene>
    <name evidence="2" type="ORF">Q7C36_019411</name>
</gene>
<organism evidence="2 3">
    <name type="scientific">Tachysurus vachellii</name>
    <name type="common">Darkbarbel catfish</name>
    <name type="synonym">Pelteobagrus vachellii</name>
    <dbReference type="NCBI Taxonomy" id="175792"/>
    <lineage>
        <taxon>Eukaryota</taxon>
        <taxon>Metazoa</taxon>
        <taxon>Chordata</taxon>
        <taxon>Craniata</taxon>
        <taxon>Vertebrata</taxon>
        <taxon>Euteleostomi</taxon>
        <taxon>Actinopterygii</taxon>
        <taxon>Neopterygii</taxon>
        <taxon>Teleostei</taxon>
        <taxon>Ostariophysi</taxon>
        <taxon>Siluriformes</taxon>
        <taxon>Bagridae</taxon>
        <taxon>Tachysurus</taxon>
    </lineage>
</organism>
<evidence type="ECO:0000313" key="2">
    <source>
        <dbReference type="EMBL" id="KAK2825484.1"/>
    </source>
</evidence>
<comment type="caution">
    <text evidence="2">The sequence shown here is derived from an EMBL/GenBank/DDBJ whole genome shotgun (WGS) entry which is preliminary data.</text>
</comment>
<feature type="compositionally biased region" description="Basic and acidic residues" evidence="1">
    <location>
        <begin position="55"/>
        <end position="81"/>
    </location>
</feature>
<accession>A0AA88LWA3</accession>
<keyword evidence="3" id="KW-1185">Reference proteome</keyword>
<dbReference type="EMBL" id="JAVHJS010000020">
    <property type="protein sequence ID" value="KAK2825484.1"/>
    <property type="molecule type" value="Genomic_DNA"/>
</dbReference>
<protein>
    <submittedName>
        <fullName evidence="2">Uncharacterized protein</fullName>
    </submittedName>
</protein>
<reference evidence="2" key="1">
    <citation type="submission" date="2023-08" db="EMBL/GenBank/DDBJ databases">
        <title>Pelteobagrus vachellii genome.</title>
        <authorList>
            <person name="Liu H."/>
        </authorList>
    </citation>
    <scope>NUCLEOTIDE SEQUENCE</scope>
    <source>
        <strain evidence="2">PRFRI_2022a</strain>
        <tissue evidence="2">Muscle</tissue>
    </source>
</reference>
<feature type="region of interest" description="Disordered" evidence="1">
    <location>
        <begin position="26"/>
        <end position="92"/>
    </location>
</feature>
<proteinExistence type="predicted"/>
<sequence>MKPLQKNQGRTDHILGAMADMLSSLAMPSQHWSSEGTEELPVDGERKAASQSQWDQERVEWEQESRDSPERGQRDKEDSAENRIVTCCSQQK</sequence>